<evidence type="ECO:0000313" key="2">
    <source>
        <dbReference type="EMBL" id="CAI3984233.1"/>
    </source>
</evidence>
<reference evidence="3 4" key="2">
    <citation type="submission" date="2024-05" db="EMBL/GenBank/DDBJ databases">
        <authorList>
            <person name="Chen Y."/>
            <person name="Shah S."/>
            <person name="Dougan E. K."/>
            <person name="Thang M."/>
            <person name="Chan C."/>
        </authorList>
    </citation>
    <scope>NUCLEOTIDE SEQUENCE [LARGE SCALE GENOMIC DNA]</scope>
</reference>
<keyword evidence="1" id="KW-0812">Transmembrane</keyword>
<dbReference type="EMBL" id="CAMXCT020000871">
    <property type="protein sequence ID" value="CAL1137608.1"/>
    <property type="molecule type" value="Genomic_DNA"/>
</dbReference>
<reference evidence="2" key="1">
    <citation type="submission" date="2022-10" db="EMBL/GenBank/DDBJ databases">
        <authorList>
            <person name="Chen Y."/>
            <person name="Dougan E. K."/>
            <person name="Chan C."/>
            <person name="Rhodes N."/>
            <person name="Thang M."/>
        </authorList>
    </citation>
    <scope>NUCLEOTIDE SEQUENCE</scope>
</reference>
<keyword evidence="4" id="KW-1185">Reference proteome</keyword>
<dbReference type="Proteomes" id="UP001152797">
    <property type="component" value="Unassembled WGS sequence"/>
</dbReference>
<dbReference type="AlphaFoldDB" id="A0A9P1C4Z7"/>
<protein>
    <submittedName>
        <fullName evidence="2">Uncharacterized protein</fullName>
    </submittedName>
</protein>
<organism evidence="2">
    <name type="scientific">Cladocopium goreaui</name>
    <dbReference type="NCBI Taxonomy" id="2562237"/>
    <lineage>
        <taxon>Eukaryota</taxon>
        <taxon>Sar</taxon>
        <taxon>Alveolata</taxon>
        <taxon>Dinophyceae</taxon>
        <taxon>Suessiales</taxon>
        <taxon>Symbiodiniaceae</taxon>
        <taxon>Cladocopium</taxon>
    </lineage>
</organism>
<accession>A0A9P1C4Z7</accession>
<evidence type="ECO:0000313" key="4">
    <source>
        <dbReference type="Proteomes" id="UP001152797"/>
    </source>
</evidence>
<feature type="transmembrane region" description="Helical" evidence="1">
    <location>
        <begin position="76"/>
        <end position="100"/>
    </location>
</feature>
<evidence type="ECO:0000256" key="1">
    <source>
        <dbReference type="SAM" id="Phobius"/>
    </source>
</evidence>
<sequence length="299" mass="34306">MVEADTAEPFGLEEYNNMAEQETNRREISKLAKTLKRITLLITVQGLGPVVAEGAEIGDLQCPSTSIEAVERYEHFGMLITILTLLVLWFLFAYMAWFAWRKIQNNLSRYGEKLEKAEWDLYHCWNQVGDEDNYIAQQTARIDGLQNQFMMIDGRLTEASNEERTNLVAYNAVGAGQYLNLVRQRAYVETGETTDVQMTANQNTEETTESEDGTDDQVTAARPLQNPNITDLMEELKVEFRLALPREEPQDATRLQHIMMQMLENIRNGVTETMVENYNRRIADLLFQMSETATNQGRL</sequence>
<proteinExistence type="predicted"/>
<keyword evidence="1" id="KW-0472">Membrane</keyword>
<gene>
    <name evidence="2" type="ORF">C1SCF055_LOCUS11780</name>
</gene>
<evidence type="ECO:0000313" key="3">
    <source>
        <dbReference type="EMBL" id="CAL4771545.1"/>
    </source>
</evidence>
<comment type="caution">
    <text evidence="2">The sequence shown here is derived from an EMBL/GenBank/DDBJ whole genome shotgun (WGS) entry which is preliminary data.</text>
</comment>
<dbReference type="EMBL" id="CAMXCT010000871">
    <property type="protein sequence ID" value="CAI3984233.1"/>
    <property type="molecule type" value="Genomic_DNA"/>
</dbReference>
<name>A0A9P1C4Z7_9DINO</name>
<keyword evidence="1" id="KW-1133">Transmembrane helix</keyword>
<dbReference type="EMBL" id="CAMXCT030000871">
    <property type="protein sequence ID" value="CAL4771545.1"/>
    <property type="molecule type" value="Genomic_DNA"/>
</dbReference>